<dbReference type="Pfam" id="PF00561">
    <property type="entry name" value="Abhydrolase_1"/>
    <property type="match status" value="1"/>
</dbReference>
<reference evidence="12" key="2">
    <citation type="submission" date="2019-10" db="EMBL/GenBank/DDBJ databases">
        <title>Conservation and host-specific expression of non-tandemly repeated heterogenous ribosome RNA gene in arbuscular mycorrhizal fungi.</title>
        <authorList>
            <person name="Maeda T."/>
            <person name="Kobayashi Y."/>
            <person name="Nakagawa T."/>
            <person name="Ezawa T."/>
            <person name="Yamaguchi K."/>
            <person name="Bino T."/>
            <person name="Nishimoto Y."/>
            <person name="Shigenobu S."/>
            <person name="Kawaguchi M."/>
        </authorList>
    </citation>
    <scope>NUCLEOTIDE SEQUENCE</scope>
    <source>
        <strain evidence="12">HR1</strain>
    </source>
</reference>
<keyword evidence="2" id="KW-0812">Transmembrane</keyword>
<feature type="compositionally biased region" description="Low complexity" evidence="8">
    <location>
        <begin position="144"/>
        <end position="162"/>
    </location>
</feature>
<evidence type="ECO:0000313" key="13">
    <source>
        <dbReference type="Proteomes" id="UP000247702"/>
    </source>
</evidence>
<dbReference type="EMBL" id="BLAL01000011">
    <property type="protein sequence ID" value="GES73818.1"/>
    <property type="molecule type" value="Genomic_DNA"/>
</dbReference>
<reference evidence="11 13" key="1">
    <citation type="submission" date="2017-11" db="EMBL/GenBank/DDBJ databases">
        <title>The genome of Rhizophagus clarus HR1 reveals common genetic basis of auxotrophy among arbuscular mycorrhizal fungi.</title>
        <authorList>
            <person name="Kobayashi Y."/>
        </authorList>
    </citation>
    <scope>NUCLEOTIDE SEQUENCE [LARGE SCALE GENOMIC DNA]</scope>
    <source>
        <strain evidence="11 13">HR1</strain>
    </source>
</reference>
<dbReference type="InterPro" id="IPR006693">
    <property type="entry name" value="AB_hydrolase_lipase"/>
</dbReference>
<keyword evidence="4" id="KW-0442">Lipid degradation</keyword>
<dbReference type="STRING" id="94130.A0A2Z6SFX8"/>
<evidence type="ECO:0000256" key="7">
    <source>
        <dbReference type="ARBA" id="ARBA00023136"/>
    </source>
</evidence>
<evidence type="ECO:0000256" key="5">
    <source>
        <dbReference type="ARBA" id="ARBA00022989"/>
    </source>
</evidence>
<organism evidence="11 13">
    <name type="scientific">Rhizophagus clarus</name>
    <dbReference type="NCBI Taxonomy" id="94130"/>
    <lineage>
        <taxon>Eukaryota</taxon>
        <taxon>Fungi</taxon>
        <taxon>Fungi incertae sedis</taxon>
        <taxon>Mucoromycota</taxon>
        <taxon>Glomeromycotina</taxon>
        <taxon>Glomeromycetes</taxon>
        <taxon>Glomerales</taxon>
        <taxon>Glomeraceae</taxon>
        <taxon>Rhizophagus</taxon>
    </lineage>
</organism>
<evidence type="ECO:0000259" key="10">
    <source>
        <dbReference type="Pfam" id="PF04083"/>
    </source>
</evidence>
<feature type="domain" description="Partial AB-hydrolase lipase" evidence="10">
    <location>
        <begin position="75"/>
        <end position="112"/>
    </location>
</feature>
<evidence type="ECO:0000256" key="1">
    <source>
        <dbReference type="ARBA" id="ARBA00004167"/>
    </source>
</evidence>
<feature type="domain" description="AB hydrolase-1" evidence="9">
    <location>
        <begin position="183"/>
        <end position="478"/>
    </location>
</feature>
<keyword evidence="13" id="KW-1185">Reference proteome</keyword>
<feature type="region of interest" description="Disordered" evidence="8">
    <location>
        <begin position="143"/>
        <end position="175"/>
    </location>
</feature>
<dbReference type="InterPro" id="IPR000073">
    <property type="entry name" value="AB_hydrolase_1"/>
</dbReference>
<sequence length="528" mass="61268">MEVPIIGRLNYRDYQALFIAIMFLFIEKLLRVITYLLPKAGVNYLREESQRLFSLLYKDERTLPVKLFQHAENFRELVNYWDYQIEEHIVKTKDNYILGIQRIPNGRSVGSKSINPIPIQQDEEEPNIESVFKKNGIPLSTIRKNPNPNVIKNNKSSSSSSSFLQEFSDPTTSPHQKKKYIKPVILLYHGLMTCSELWVCNVEYENRLACLLADAGYDVWFGNTRGNKYSMKHANFDPSERRFWEYSMDEMALYDLPDTIDYILDITGAPSLSYIGFSQGTAQCFAALSINSKLNTKINLFIALAPATSPKGLRNPVIDALMKLSPNVIYLFFGRKAVLTMALFWQKVLSPPIFTKIIDLALRFLFGWDCKNISEDQKAIGYYHLYSCLSTKSLVHWFQIIRSRNFQMYDDLPPYSYTSTSLGYSCQRFPTLQITTPIAIFYGGRDSLADMNMLLKQIPTPVRIREVPDYEHLDFLWASDVHQKVFPDIFNLLLRYNVHDNVYNYDFMDDYQSYDDIEQDGALDYSNN</sequence>
<evidence type="ECO:0000256" key="6">
    <source>
        <dbReference type="ARBA" id="ARBA00023098"/>
    </source>
</evidence>
<dbReference type="Proteomes" id="UP000247702">
    <property type="component" value="Unassembled WGS sequence"/>
</dbReference>
<dbReference type="FunFam" id="3.40.50.1820:FF:000095">
    <property type="entry name" value="Triglyceride lipase-cholesterol esterase"/>
    <property type="match status" value="1"/>
</dbReference>
<dbReference type="PANTHER" id="PTHR11005">
    <property type="entry name" value="LYSOSOMAL ACID LIPASE-RELATED"/>
    <property type="match status" value="1"/>
</dbReference>
<feature type="compositionally biased region" description="Polar residues" evidence="8">
    <location>
        <begin position="163"/>
        <end position="174"/>
    </location>
</feature>
<comment type="caution">
    <text evidence="11">The sequence shown here is derived from an EMBL/GenBank/DDBJ whole genome shotgun (WGS) entry which is preliminary data.</text>
</comment>
<dbReference type="GO" id="GO:0016020">
    <property type="term" value="C:membrane"/>
    <property type="evidence" value="ECO:0007669"/>
    <property type="project" value="UniProtKB-SubCell"/>
</dbReference>
<dbReference type="AlphaFoldDB" id="A0A2Z6SFX8"/>
<name>A0A2Z6SFX8_9GLOM</name>
<dbReference type="OrthoDB" id="9974421at2759"/>
<dbReference type="Pfam" id="PF04083">
    <property type="entry name" value="Abhydro_lipase"/>
    <property type="match status" value="1"/>
</dbReference>
<keyword evidence="5" id="KW-1133">Transmembrane helix</keyword>
<evidence type="ECO:0000256" key="3">
    <source>
        <dbReference type="ARBA" id="ARBA00022801"/>
    </source>
</evidence>
<comment type="subcellular location">
    <subcellularLocation>
        <location evidence="1">Membrane</location>
        <topology evidence="1">Single-pass membrane protein</topology>
    </subcellularLocation>
</comment>
<protein>
    <submittedName>
        <fullName evidence="12">Alpha/beta hydrolase protein</fullName>
    </submittedName>
</protein>
<evidence type="ECO:0000259" key="9">
    <source>
        <dbReference type="Pfam" id="PF00561"/>
    </source>
</evidence>
<dbReference type="Gene3D" id="3.40.50.1820">
    <property type="entry name" value="alpha/beta hydrolase"/>
    <property type="match status" value="1"/>
</dbReference>
<keyword evidence="3 12" id="KW-0378">Hydrolase</keyword>
<gene>
    <name evidence="12" type="ORF">RCL2_000133200</name>
    <name evidence="11" type="ORF">RclHR1_05690005</name>
</gene>
<dbReference type="InterPro" id="IPR029058">
    <property type="entry name" value="AB_hydrolase_fold"/>
</dbReference>
<dbReference type="SUPFAM" id="SSF53474">
    <property type="entry name" value="alpha/beta-Hydrolases"/>
    <property type="match status" value="1"/>
</dbReference>
<keyword evidence="6" id="KW-0443">Lipid metabolism</keyword>
<keyword evidence="7" id="KW-0472">Membrane</keyword>
<proteinExistence type="predicted"/>
<dbReference type="EMBL" id="BEXD01003947">
    <property type="protein sequence ID" value="GBC04437.1"/>
    <property type="molecule type" value="Genomic_DNA"/>
</dbReference>
<dbReference type="Proteomes" id="UP000615446">
    <property type="component" value="Unassembled WGS sequence"/>
</dbReference>
<evidence type="ECO:0000313" key="12">
    <source>
        <dbReference type="EMBL" id="GES73818.1"/>
    </source>
</evidence>
<dbReference type="GO" id="GO:0016787">
    <property type="term" value="F:hydrolase activity"/>
    <property type="evidence" value="ECO:0007669"/>
    <property type="project" value="UniProtKB-KW"/>
</dbReference>
<dbReference type="GO" id="GO:0016042">
    <property type="term" value="P:lipid catabolic process"/>
    <property type="evidence" value="ECO:0007669"/>
    <property type="project" value="UniProtKB-KW"/>
</dbReference>
<evidence type="ECO:0000256" key="4">
    <source>
        <dbReference type="ARBA" id="ARBA00022963"/>
    </source>
</evidence>
<evidence type="ECO:0000256" key="2">
    <source>
        <dbReference type="ARBA" id="ARBA00022692"/>
    </source>
</evidence>
<evidence type="ECO:0000256" key="8">
    <source>
        <dbReference type="SAM" id="MobiDB-lite"/>
    </source>
</evidence>
<evidence type="ECO:0000313" key="11">
    <source>
        <dbReference type="EMBL" id="GBC04437.1"/>
    </source>
</evidence>
<accession>A0A2Z6SFX8</accession>